<keyword evidence="1" id="KW-1133">Transmembrane helix</keyword>
<reference evidence="3 4" key="1">
    <citation type="journal article" date="2018" name="Plant J.">
        <title>Genome sequences of Chlorella sorokiniana UTEX 1602 and Micractinium conductrix SAG 241.80: implications to maltose excretion by a green alga.</title>
        <authorList>
            <person name="Arriola M.B."/>
            <person name="Velmurugan N."/>
            <person name="Zhang Y."/>
            <person name="Plunkett M.H."/>
            <person name="Hondzo H."/>
            <person name="Barney B.M."/>
        </authorList>
    </citation>
    <scope>NUCLEOTIDE SEQUENCE [LARGE SCALE GENOMIC DNA]</scope>
    <source>
        <strain evidence="3 4">SAG 241.80</strain>
    </source>
</reference>
<feature type="signal peptide" evidence="2">
    <location>
        <begin position="1"/>
        <end position="18"/>
    </location>
</feature>
<sequence length="141" mass="15257">MRVYLLIFVALLAAQAHAAKQKAELANEEDPEDKPLVLACNQTTKCKPCGAFRLNEHCRGVGGYALATCVVAREGSEPDHEFVRPLKKKQRAAVEGSVETHHHGCTPKSRLSASRFMLLCAVGAAAALVVVRLRQLGRLGI</sequence>
<dbReference type="Proteomes" id="UP000239649">
    <property type="component" value="Unassembled WGS sequence"/>
</dbReference>
<keyword evidence="1" id="KW-0472">Membrane</keyword>
<keyword evidence="2" id="KW-0732">Signal</keyword>
<accession>A0A2P6VBR2</accession>
<evidence type="ECO:0000313" key="4">
    <source>
        <dbReference type="Proteomes" id="UP000239649"/>
    </source>
</evidence>
<protein>
    <submittedName>
        <fullName evidence="3">Uncharacterized protein</fullName>
    </submittedName>
</protein>
<dbReference type="AlphaFoldDB" id="A0A2P6VBR2"/>
<comment type="caution">
    <text evidence="3">The sequence shown here is derived from an EMBL/GenBank/DDBJ whole genome shotgun (WGS) entry which is preliminary data.</text>
</comment>
<organism evidence="3 4">
    <name type="scientific">Micractinium conductrix</name>
    <dbReference type="NCBI Taxonomy" id="554055"/>
    <lineage>
        <taxon>Eukaryota</taxon>
        <taxon>Viridiplantae</taxon>
        <taxon>Chlorophyta</taxon>
        <taxon>core chlorophytes</taxon>
        <taxon>Trebouxiophyceae</taxon>
        <taxon>Chlorellales</taxon>
        <taxon>Chlorellaceae</taxon>
        <taxon>Chlorella clade</taxon>
        <taxon>Micractinium</taxon>
    </lineage>
</organism>
<keyword evidence="1" id="KW-0812">Transmembrane</keyword>
<evidence type="ECO:0000256" key="2">
    <source>
        <dbReference type="SAM" id="SignalP"/>
    </source>
</evidence>
<dbReference type="EMBL" id="LHPF02000014">
    <property type="protein sequence ID" value="PSC71532.1"/>
    <property type="molecule type" value="Genomic_DNA"/>
</dbReference>
<evidence type="ECO:0000256" key="1">
    <source>
        <dbReference type="SAM" id="Phobius"/>
    </source>
</evidence>
<name>A0A2P6VBR2_9CHLO</name>
<gene>
    <name evidence="3" type="ORF">C2E20_5143</name>
</gene>
<proteinExistence type="predicted"/>
<feature type="chain" id="PRO_5015167294" evidence="2">
    <location>
        <begin position="19"/>
        <end position="141"/>
    </location>
</feature>
<evidence type="ECO:0000313" key="3">
    <source>
        <dbReference type="EMBL" id="PSC71532.1"/>
    </source>
</evidence>
<feature type="transmembrane region" description="Helical" evidence="1">
    <location>
        <begin position="116"/>
        <end position="133"/>
    </location>
</feature>
<keyword evidence="4" id="KW-1185">Reference proteome</keyword>